<keyword evidence="1" id="KW-0812">Transmembrane</keyword>
<evidence type="ECO:0000313" key="3">
    <source>
        <dbReference type="Proteomes" id="UP000075359"/>
    </source>
</evidence>
<keyword evidence="3" id="KW-1185">Reference proteome</keyword>
<evidence type="ECO:0000256" key="1">
    <source>
        <dbReference type="SAM" id="Phobius"/>
    </source>
</evidence>
<dbReference type="Pfam" id="PF04341">
    <property type="entry name" value="DUF485"/>
    <property type="match status" value="1"/>
</dbReference>
<reference evidence="2 3" key="1">
    <citation type="submission" date="2015-11" db="EMBL/GenBank/DDBJ databases">
        <title>Draft genome of Sulfurovum riftiae 1812E, a member of the Epsilonproteobacteria isolated from the tube of the deep-sea hydrothermal vent tubewom Riftia pachyptila.</title>
        <authorList>
            <person name="Vetriani C."/>
            <person name="Giovannelli D."/>
        </authorList>
    </citation>
    <scope>NUCLEOTIDE SEQUENCE [LARGE SCALE GENOMIC DNA]</scope>
    <source>
        <strain evidence="2 3">1812E</strain>
    </source>
</reference>
<dbReference type="GO" id="GO:0005886">
    <property type="term" value="C:plasma membrane"/>
    <property type="evidence" value="ECO:0007669"/>
    <property type="project" value="TreeGrafter"/>
</dbReference>
<organism evidence="2 3">
    <name type="scientific">Sulfurovum riftiae</name>
    <dbReference type="NCBI Taxonomy" id="1630136"/>
    <lineage>
        <taxon>Bacteria</taxon>
        <taxon>Pseudomonadati</taxon>
        <taxon>Campylobacterota</taxon>
        <taxon>Epsilonproteobacteria</taxon>
        <taxon>Campylobacterales</taxon>
        <taxon>Sulfurovaceae</taxon>
        <taxon>Sulfurovum</taxon>
    </lineage>
</organism>
<evidence type="ECO:0000313" key="2">
    <source>
        <dbReference type="EMBL" id="KYJ85815.1"/>
    </source>
</evidence>
<evidence type="ECO:0008006" key="4">
    <source>
        <dbReference type="Google" id="ProtNLM"/>
    </source>
</evidence>
<keyword evidence="1" id="KW-0472">Membrane</keyword>
<dbReference type="STRING" id="1630136.AS592_03495"/>
<feature type="transmembrane region" description="Helical" evidence="1">
    <location>
        <begin position="58"/>
        <end position="82"/>
    </location>
</feature>
<sequence length="104" mass="11748">MTKEQIEHVRNNPKYQKLVKERSKFAWTLSIIMLVVYYAFILTIAFDPSILGTKMGDGVMTIGIPIGIAIIIIAFALTGIYVKRANGEFDELSRQVKEELKDIA</sequence>
<dbReference type="PANTHER" id="PTHR38598:SF1">
    <property type="entry name" value="INNER MEMBRANE PROTEIN YJCH"/>
    <property type="match status" value="1"/>
</dbReference>
<dbReference type="InterPro" id="IPR007436">
    <property type="entry name" value="DUF485"/>
</dbReference>
<protein>
    <recommendedName>
        <fullName evidence="4">DUF485 domain-containing protein</fullName>
    </recommendedName>
</protein>
<gene>
    <name evidence="2" type="ORF">AS592_03495</name>
</gene>
<accession>A0A151CE66</accession>
<comment type="caution">
    <text evidence="2">The sequence shown here is derived from an EMBL/GenBank/DDBJ whole genome shotgun (WGS) entry which is preliminary data.</text>
</comment>
<dbReference type="OrthoDB" id="5297034at2"/>
<dbReference type="InterPro" id="IPR052959">
    <property type="entry name" value="Inner_membrane_assoc"/>
</dbReference>
<proteinExistence type="predicted"/>
<dbReference type="PANTHER" id="PTHR38598">
    <property type="entry name" value="INNER MEMBRANE PROTEIN YJCH"/>
    <property type="match status" value="1"/>
</dbReference>
<keyword evidence="1" id="KW-1133">Transmembrane helix</keyword>
<feature type="transmembrane region" description="Helical" evidence="1">
    <location>
        <begin position="25"/>
        <end position="46"/>
    </location>
</feature>
<dbReference type="EMBL" id="LNKT01000067">
    <property type="protein sequence ID" value="KYJ85815.1"/>
    <property type="molecule type" value="Genomic_DNA"/>
</dbReference>
<name>A0A151CE66_9BACT</name>
<dbReference type="Proteomes" id="UP000075359">
    <property type="component" value="Unassembled WGS sequence"/>
</dbReference>
<dbReference type="AlphaFoldDB" id="A0A151CE66"/>
<dbReference type="RefSeq" id="WP_067332287.1">
    <property type="nucleotide sequence ID" value="NZ_LNKT01000067.1"/>
</dbReference>